<reference evidence="2 3" key="1">
    <citation type="journal article" date="2009" name="Science">
        <title>Green evolution and dynamic adaptations revealed by genomes of the marine picoeukaryotes Micromonas.</title>
        <authorList>
            <person name="Worden A.Z."/>
            <person name="Lee J.H."/>
            <person name="Mock T."/>
            <person name="Rouze P."/>
            <person name="Simmons M.P."/>
            <person name="Aerts A.L."/>
            <person name="Allen A.E."/>
            <person name="Cuvelier M.L."/>
            <person name="Derelle E."/>
            <person name="Everett M.V."/>
            <person name="Foulon E."/>
            <person name="Grimwood J."/>
            <person name="Gundlach H."/>
            <person name="Henrissat B."/>
            <person name="Napoli C."/>
            <person name="McDonald S.M."/>
            <person name="Parker M.S."/>
            <person name="Rombauts S."/>
            <person name="Salamov A."/>
            <person name="Von Dassow P."/>
            <person name="Badger J.H."/>
            <person name="Coutinho P.M."/>
            <person name="Demir E."/>
            <person name="Dubchak I."/>
            <person name="Gentemann C."/>
            <person name="Eikrem W."/>
            <person name="Gready J.E."/>
            <person name="John U."/>
            <person name="Lanier W."/>
            <person name="Lindquist E.A."/>
            <person name="Lucas S."/>
            <person name="Mayer K.F."/>
            <person name="Moreau H."/>
            <person name="Not F."/>
            <person name="Otillar R."/>
            <person name="Panaud O."/>
            <person name="Pangilinan J."/>
            <person name="Paulsen I."/>
            <person name="Piegu B."/>
            <person name="Poliakov A."/>
            <person name="Robbens S."/>
            <person name="Schmutz J."/>
            <person name="Toulza E."/>
            <person name="Wyss T."/>
            <person name="Zelensky A."/>
            <person name="Zhou K."/>
            <person name="Armbrust E.V."/>
            <person name="Bhattacharya D."/>
            <person name="Goodenough U.W."/>
            <person name="Van de Peer Y."/>
            <person name="Grigoriev I.V."/>
        </authorList>
    </citation>
    <scope>NUCLEOTIDE SEQUENCE [LARGE SCALE GENOMIC DNA]</scope>
    <source>
        <strain evidence="2 3">CCMP1545</strain>
    </source>
</reference>
<name>C1N767_MICPC</name>
<accession>C1N767</accession>
<organism evidence="3">
    <name type="scientific">Micromonas pusilla (strain CCMP1545)</name>
    <name type="common">Picoplanktonic green alga</name>
    <dbReference type="NCBI Taxonomy" id="564608"/>
    <lineage>
        <taxon>Eukaryota</taxon>
        <taxon>Viridiplantae</taxon>
        <taxon>Chlorophyta</taxon>
        <taxon>Mamiellophyceae</taxon>
        <taxon>Mamiellales</taxon>
        <taxon>Mamiellaceae</taxon>
        <taxon>Micromonas</taxon>
    </lineage>
</organism>
<proteinExistence type="predicted"/>
<feature type="compositionally biased region" description="Acidic residues" evidence="1">
    <location>
        <begin position="1"/>
        <end position="11"/>
    </location>
</feature>
<feature type="region of interest" description="Disordered" evidence="1">
    <location>
        <begin position="1"/>
        <end position="20"/>
    </location>
</feature>
<dbReference type="AlphaFoldDB" id="C1N767"/>
<evidence type="ECO:0000313" key="3">
    <source>
        <dbReference type="Proteomes" id="UP000001876"/>
    </source>
</evidence>
<dbReference type="Proteomes" id="UP000001876">
    <property type="component" value="Unassembled WGS sequence"/>
</dbReference>
<dbReference type="EMBL" id="GG663749">
    <property type="protein sequence ID" value="EEH52219.1"/>
    <property type="molecule type" value="Genomic_DNA"/>
</dbReference>
<gene>
    <name evidence="2" type="ORF">MICPUCDRAFT_65891</name>
</gene>
<feature type="region of interest" description="Disordered" evidence="1">
    <location>
        <begin position="256"/>
        <end position="284"/>
    </location>
</feature>
<evidence type="ECO:0000256" key="1">
    <source>
        <dbReference type="SAM" id="MobiDB-lite"/>
    </source>
</evidence>
<protein>
    <submittedName>
        <fullName evidence="2">Predicted protein</fullName>
    </submittedName>
</protein>
<dbReference type="RefSeq" id="XP_003063846.1">
    <property type="nucleotide sequence ID" value="XM_003063800.1"/>
</dbReference>
<dbReference type="GeneID" id="9689124"/>
<dbReference type="KEGG" id="mpp:MICPUCDRAFT_65891"/>
<feature type="compositionally biased region" description="Acidic residues" evidence="1">
    <location>
        <begin position="272"/>
        <end position="283"/>
    </location>
</feature>
<sequence>MIGSNDDDGDDTAASAGESGASDPAVVLAVLRAASSFLAELPDAHERRVNALLPALLRGGGKGKGKGFGDDDDDGATVTTEATRSLSVRFLLPYLLQATETPAGLDAFAAADGANAIAFLVERACADDDDADAVGVLSACVATFRNVMEGAATGQIGEDVAEDVAVAFGGVRARLSAWAKKRAAAATTTTKPKRATEEEEEEDDFVRAASALDDGVAGAVAVGTGSGWRETHDLLERLVPSSEMADVSALVAGGVKKIQTDGDGDGGGGGGDSEDWPSDEEVYDGISDATREYIALREELNAK</sequence>
<evidence type="ECO:0000313" key="2">
    <source>
        <dbReference type="EMBL" id="EEH52219.1"/>
    </source>
</evidence>
<keyword evidence="3" id="KW-1185">Reference proteome</keyword>